<reference evidence="2 3" key="1">
    <citation type="submission" date="2015-10" db="EMBL/GenBank/DDBJ databases">
        <title>Full genome of DAOMC 229536 Phialocephala scopiformis, a fungal endophyte of spruce producing the potent anti-insectan compound rugulosin.</title>
        <authorList>
            <consortium name="DOE Joint Genome Institute"/>
            <person name="Walker A.K."/>
            <person name="Frasz S.L."/>
            <person name="Seifert K.A."/>
            <person name="Miller J.D."/>
            <person name="Mondo S.J."/>
            <person name="Labutti K."/>
            <person name="Lipzen A."/>
            <person name="Dockter R."/>
            <person name="Kennedy M."/>
            <person name="Grigoriev I.V."/>
            <person name="Spatafora J.W."/>
        </authorList>
    </citation>
    <scope>NUCLEOTIDE SEQUENCE [LARGE SCALE GENOMIC DNA]</scope>
    <source>
        <strain evidence="2 3">CBS 120377</strain>
    </source>
</reference>
<gene>
    <name evidence="2" type="ORF">LY89DRAFT_759871</name>
</gene>
<evidence type="ECO:0000256" key="1">
    <source>
        <dbReference type="SAM" id="MobiDB-lite"/>
    </source>
</evidence>
<dbReference type="OrthoDB" id="3554680at2759"/>
<dbReference type="KEGG" id="psco:LY89DRAFT_759871"/>
<keyword evidence="3" id="KW-1185">Reference proteome</keyword>
<dbReference type="STRING" id="149040.A0A194WSH0"/>
<dbReference type="GeneID" id="28831209"/>
<evidence type="ECO:0000313" key="2">
    <source>
        <dbReference type="EMBL" id="KUJ10910.1"/>
    </source>
</evidence>
<protein>
    <submittedName>
        <fullName evidence="2">Uncharacterized protein</fullName>
    </submittedName>
</protein>
<feature type="region of interest" description="Disordered" evidence="1">
    <location>
        <begin position="55"/>
        <end position="78"/>
    </location>
</feature>
<dbReference type="InParanoid" id="A0A194WSH0"/>
<dbReference type="Proteomes" id="UP000070700">
    <property type="component" value="Unassembled WGS sequence"/>
</dbReference>
<name>A0A194WSH0_MOLSC</name>
<evidence type="ECO:0000313" key="3">
    <source>
        <dbReference type="Proteomes" id="UP000070700"/>
    </source>
</evidence>
<dbReference type="RefSeq" id="XP_018065265.1">
    <property type="nucleotide sequence ID" value="XM_018221483.1"/>
</dbReference>
<feature type="compositionally biased region" description="Polar residues" evidence="1">
    <location>
        <begin position="68"/>
        <end position="78"/>
    </location>
</feature>
<accession>A0A194WSH0</accession>
<dbReference type="AlphaFoldDB" id="A0A194WSH0"/>
<dbReference type="EMBL" id="KQ947428">
    <property type="protein sequence ID" value="KUJ10910.1"/>
    <property type="molecule type" value="Genomic_DNA"/>
</dbReference>
<sequence>MMEQSSPQHGQPQEPFYTCIASDSLFTSDGSIVNAQLSAKLEIGQLHNREGDNCSLFSRRPSLDRDSNGATTKSTWQSQGSPQAALIAIQNCKLWFLFTDGKQEDGEDENFNRRVERLGVEGYPCVFVLFGSSSDGPPPNTQFHVCAKTYSSAPNALFLFHDVGTDQIYIFHAKGCFAKLSDGRPTIQHNWEGCKWFQLQRFRYEKLLAIKLPSPQPGLVADRLTIHNGTVLTNGEYRAMKAAADVGARFDLRRLQEIINKAGEKDTFKPQYWKPSQPSSTVERVDIDGQASHAVRGILMNLDHKSMGIDVPESRIDGYREDLRAANKANRLAFEQALVKKEMEDLEEKQKSRESFLLPVVDPHEIFFPGFVRGPVTIRQHSEFRGACMFCHEEDVMLAFLLHRVELVNVDSLRVTGLPLVFNNMLVCDACAVHCRPDGLMEPKVAAVLPLVSVIDNEAAWTEVFDTVIGSGVGKEDILLSVWNWLSTQLGYEVEELKPVSYKEALEWVLKDLGKWEDITRNRRFDTKIIRY</sequence>
<organism evidence="2 3">
    <name type="scientific">Mollisia scopiformis</name>
    <name type="common">Conifer needle endophyte fungus</name>
    <name type="synonym">Phialocephala scopiformis</name>
    <dbReference type="NCBI Taxonomy" id="149040"/>
    <lineage>
        <taxon>Eukaryota</taxon>
        <taxon>Fungi</taxon>
        <taxon>Dikarya</taxon>
        <taxon>Ascomycota</taxon>
        <taxon>Pezizomycotina</taxon>
        <taxon>Leotiomycetes</taxon>
        <taxon>Helotiales</taxon>
        <taxon>Mollisiaceae</taxon>
        <taxon>Mollisia</taxon>
    </lineage>
</organism>
<proteinExistence type="predicted"/>